<dbReference type="InterPro" id="IPR018113">
    <property type="entry name" value="PTrfase_EIIB_Cys"/>
</dbReference>
<feature type="domain" description="PTS EIIB type-1" evidence="14">
    <location>
        <begin position="169"/>
        <end position="251"/>
    </location>
</feature>
<proteinExistence type="predicted"/>
<protein>
    <submittedName>
        <fullName evidence="16">Glucose PTS transporter subunit IIA</fullName>
    </submittedName>
</protein>
<keyword evidence="4" id="KW-0762">Sugar transport</keyword>
<dbReference type="InterPro" id="IPR050558">
    <property type="entry name" value="PTS_Sugar-Specific_Components"/>
</dbReference>
<evidence type="ECO:0000256" key="8">
    <source>
        <dbReference type="ARBA" id="ARBA00022777"/>
    </source>
</evidence>
<feature type="transmembrane region" description="Helical" evidence="12">
    <location>
        <begin position="314"/>
        <end position="335"/>
    </location>
</feature>
<evidence type="ECO:0000256" key="12">
    <source>
        <dbReference type="SAM" id="Phobius"/>
    </source>
</evidence>
<evidence type="ECO:0000256" key="4">
    <source>
        <dbReference type="ARBA" id="ARBA00022597"/>
    </source>
</evidence>
<dbReference type="Pfam" id="PF00367">
    <property type="entry name" value="PTS_EIIB"/>
    <property type="match status" value="1"/>
</dbReference>
<keyword evidence="10 12" id="KW-0472">Membrane</keyword>
<dbReference type="SUPFAM" id="SSF51261">
    <property type="entry name" value="Duplicated hybrid motif"/>
    <property type="match status" value="1"/>
</dbReference>
<gene>
    <name evidence="16" type="ORF">ACFP1F_02645</name>
</gene>
<feature type="transmembrane region" description="Helical" evidence="12">
    <location>
        <begin position="590"/>
        <end position="611"/>
    </location>
</feature>
<accession>A0ABW1USG0</accession>
<dbReference type="PROSITE" id="PS01035">
    <property type="entry name" value="PTS_EIIB_TYPE_1_CYS"/>
    <property type="match status" value="1"/>
</dbReference>
<evidence type="ECO:0000259" key="13">
    <source>
        <dbReference type="PROSITE" id="PS51093"/>
    </source>
</evidence>
<dbReference type="Gene3D" id="3.30.1360.60">
    <property type="entry name" value="Glucose permease domain IIB"/>
    <property type="match status" value="1"/>
</dbReference>
<evidence type="ECO:0000256" key="6">
    <source>
        <dbReference type="ARBA" id="ARBA00022683"/>
    </source>
</evidence>
<evidence type="ECO:0000256" key="5">
    <source>
        <dbReference type="ARBA" id="ARBA00022679"/>
    </source>
</evidence>
<keyword evidence="7 12" id="KW-0812">Transmembrane</keyword>
<keyword evidence="17" id="KW-1185">Reference proteome</keyword>
<dbReference type="InterPro" id="IPR001996">
    <property type="entry name" value="PTS_IIB_1"/>
</dbReference>
<evidence type="ECO:0000256" key="7">
    <source>
        <dbReference type="ARBA" id="ARBA00022692"/>
    </source>
</evidence>
<dbReference type="Gene3D" id="2.70.70.10">
    <property type="entry name" value="Glucose Permease (Domain IIA)"/>
    <property type="match status" value="1"/>
</dbReference>
<evidence type="ECO:0000259" key="15">
    <source>
        <dbReference type="PROSITE" id="PS51103"/>
    </source>
</evidence>
<dbReference type="InterPro" id="IPR003352">
    <property type="entry name" value="PTS_EIIC"/>
</dbReference>
<dbReference type="Proteomes" id="UP001596186">
    <property type="component" value="Unassembled WGS sequence"/>
</dbReference>
<dbReference type="NCBIfam" id="TIGR00830">
    <property type="entry name" value="PTBA"/>
    <property type="match status" value="1"/>
</dbReference>
<dbReference type="InterPro" id="IPR011055">
    <property type="entry name" value="Dup_hybrid_motif"/>
</dbReference>
<evidence type="ECO:0000313" key="17">
    <source>
        <dbReference type="Proteomes" id="UP001596186"/>
    </source>
</evidence>
<feature type="domain" description="PTS EIIA type-1" evidence="13">
    <location>
        <begin position="25"/>
        <end position="129"/>
    </location>
</feature>
<feature type="transmembrane region" description="Helical" evidence="12">
    <location>
        <begin position="347"/>
        <end position="366"/>
    </location>
</feature>
<dbReference type="RefSeq" id="WP_377728831.1">
    <property type="nucleotide sequence ID" value="NZ_JBHSSN010000004.1"/>
</dbReference>
<evidence type="ECO:0000256" key="10">
    <source>
        <dbReference type="ARBA" id="ARBA00023136"/>
    </source>
</evidence>
<feature type="active site" description="Phosphocysteine intermediate; for EIIB activity" evidence="11">
    <location>
        <position position="191"/>
    </location>
</feature>
<evidence type="ECO:0000256" key="9">
    <source>
        <dbReference type="ARBA" id="ARBA00022989"/>
    </source>
</evidence>
<feature type="transmembrane region" description="Helical" evidence="12">
    <location>
        <begin position="488"/>
        <end position="507"/>
    </location>
</feature>
<dbReference type="SUPFAM" id="SSF55604">
    <property type="entry name" value="Glucose permease domain IIB"/>
    <property type="match status" value="1"/>
</dbReference>
<keyword evidence="6" id="KW-0598">Phosphotransferase system</keyword>
<dbReference type="InterPro" id="IPR036878">
    <property type="entry name" value="Glu_permease_IIB"/>
</dbReference>
<feature type="transmembrane region" description="Helical" evidence="12">
    <location>
        <begin position="457"/>
        <end position="476"/>
    </location>
</feature>
<feature type="transmembrane region" description="Helical" evidence="12">
    <location>
        <begin position="410"/>
        <end position="437"/>
    </location>
</feature>
<evidence type="ECO:0000256" key="3">
    <source>
        <dbReference type="ARBA" id="ARBA00022475"/>
    </source>
</evidence>
<dbReference type="Pfam" id="PF02378">
    <property type="entry name" value="PTS_EIIC"/>
    <property type="match status" value="1"/>
</dbReference>
<dbReference type="Pfam" id="PF00358">
    <property type="entry name" value="PTS_EIIA_1"/>
    <property type="match status" value="1"/>
</dbReference>
<feature type="domain" description="PTS EIIC type-1" evidence="15">
    <location>
        <begin position="277"/>
        <end position="621"/>
    </location>
</feature>
<dbReference type="PROSITE" id="PS51098">
    <property type="entry name" value="PTS_EIIB_TYPE_1"/>
    <property type="match status" value="1"/>
</dbReference>
<feature type="transmembrane region" description="Helical" evidence="12">
    <location>
        <begin position="544"/>
        <end position="564"/>
    </location>
</feature>
<sequence length="621" mass="67096">MPNTTSLNLLSPVSGNIIPLTKVNDPVFSQELMGKGFGVEPDKNKIFAPVSGIVAYVAGTLHAFGITTADGAEVLVHMGINTVELSGAPFTLNISVGQSITAGQEVGSMDIQKIKNSGRPKTVVVAITNTEDYLKDIKVEISKKNATETAALVTPKIVKPKEKPNISYSQIATEIIKNVGGKENIKSLIHCITRLRFYLKDESLANDKAIRSIPKVIDIAHGAGQYQVVIGQEVTNIYNEIIKQIGTDFANKPIKNDSTKHFTFTQEMKKGLSSFLSVLTESIAPLVGILGGAGVFKGILAILVQFNIMNKASVTYLLLNSIPKGVFYFIPVLLGYTAAKKLHSNPIILAVVGAILVYFSTVATYLPLPTILTNYASSIFPIIFAAWIAKPLEKLLKKTIPKILQTMFLSIIEIIILLLIITVIAGPIILVASYKLADGVDIVYNWNPGFIGLLVDGFYQFLITMGLHWIVIPVALNDLATNGHSYLNALLSITMVAQGGAVLALAIKTHDKTVRNKTFKASVSAFCGITESALYGFILKHKRIFVLSNIGSGIGGLICGLLHVNNYALTGSLVGILSFVDPNVGINTNFLNAIIAHLSTLLITFVLVYFWGTQKKSNDQR</sequence>
<organism evidence="16 17">
    <name type="scientific">Companilactobacillus baiquanensis</name>
    <dbReference type="NCBI Taxonomy" id="2486005"/>
    <lineage>
        <taxon>Bacteria</taxon>
        <taxon>Bacillati</taxon>
        <taxon>Bacillota</taxon>
        <taxon>Bacilli</taxon>
        <taxon>Lactobacillales</taxon>
        <taxon>Lactobacillaceae</taxon>
        <taxon>Companilactobacillus</taxon>
    </lineage>
</organism>
<reference evidence="17" key="1">
    <citation type="journal article" date="2019" name="Int. J. Syst. Evol. Microbiol.">
        <title>The Global Catalogue of Microorganisms (GCM) 10K type strain sequencing project: providing services to taxonomists for standard genome sequencing and annotation.</title>
        <authorList>
            <consortium name="The Broad Institute Genomics Platform"/>
            <consortium name="The Broad Institute Genome Sequencing Center for Infectious Disease"/>
            <person name="Wu L."/>
            <person name="Ma J."/>
        </authorList>
    </citation>
    <scope>NUCLEOTIDE SEQUENCE [LARGE SCALE GENOMIC DNA]</scope>
    <source>
        <strain evidence="17">CCM 8895</strain>
    </source>
</reference>
<dbReference type="PROSITE" id="PS51093">
    <property type="entry name" value="PTS_EIIA_TYPE_1"/>
    <property type="match status" value="1"/>
</dbReference>
<comment type="subcellular location">
    <subcellularLocation>
        <location evidence="1">Cell membrane</location>
        <topology evidence="1">Multi-pass membrane protein</topology>
    </subcellularLocation>
</comment>
<evidence type="ECO:0000256" key="1">
    <source>
        <dbReference type="ARBA" id="ARBA00004651"/>
    </source>
</evidence>
<dbReference type="PANTHER" id="PTHR30175:SF1">
    <property type="entry name" value="PTS SYSTEM ARBUTIN-, CELLOBIOSE-, AND SALICIN-SPECIFIC EIIBC COMPONENT-RELATED"/>
    <property type="match status" value="1"/>
</dbReference>
<keyword evidence="2" id="KW-0813">Transport</keyword>
<evidence type="ECO:0000256" key="11">
    <source>
        <dbReference type="PROSITE-ProRule" id="PRU00421"/>
    </source>
</evidence>
<name>A0ABW1USG0_9LACO</name>
<dbReference type="InterPro" id="IPR013013">
    <property type="entry name" value="PTS_EIIC_1"/>
</dbReference>
<dbReference type="PROSITE" id="PS00371">
    <property type="entry name" value="PTS_EIIA_TYPE_1_HIS"/>
    <property type="match status" value="1"/>
</dbReference>
<feature type="transmembrane region" description="Helical" evidence="12">
    <location>
        <begin position="372"/>
        <end position="389"/>
    </location>
</feature>
<keyword evidence="9 12" id="KW-1133">Transmembrane helix</keyword>
<evidence type="ECO:0000259" key="14">
    <source>
        <dbReference type="PROSITE" id="PS51098"/>
    </source>
</evidence>
<keyword evidence="3" id="KW-1003">Cell membrane</keyword>
<feature type="transmembrane region" description="Helical" evidence="12">
    <location>
        <begin position="283"/>
        <end position="308"/>
    </location>
</feature>
<keyword evidence="5" id="KW-0808">Transferase</keyword>
<dbReference type="CDD" id="cd00212">
    <property type="entry name" value="PTS_IIB_glc"/>
    <property type="match status" value="1"/>
</dbReference>
<dbReference type="InterPro" id="IPR001127">
    <property type="entry name" value="PTS_EIIA_1_perm"/>
</dbReference>
<comment type="caution">
    <text evidence="16">The sequence shown here is derived from an EMBL/GenBank/DDBJ whole genome shotgun (WGS) entry which is preliminary data.</text>
</comment>
<dbReference type="PANTHER" id="PTHR30175">
    <property type="entry name" value="PHOSPHOTRANSFERASE SYSTEM TRANSPORT PROTEIN"/>
    <property type="match status" value="1"/>
</dbReference>
<evidence type="ECO:0000313" key="16">
    <source>
        <dbReference type="EMBL" id="MFC6322666.1"/>
    </source>
</evidence>
<dbReference type="PROSITE" id="PS51103">
    <property type="entry name" value="PTS_EIIC_TYPE_1"/>
    <property type="match status" value="1"/>
</dbReference>
<keyword evidence="8" id="KW-0418">Kinase</keyword>
<evidence type="ECO:0000256" key="2">
    <source>
        <dbReference type="ARBA" id="ARBA00022448"/>
    </source>
</evidence>
<dbReference type="EMBL" id="JBHSSN010000004">
    <property type="protein sequence ID" value="MFC6322666.1"/>
    <property type="molecule type" value="Genomic_DNA"/>
</dbReference>